<dbReference type="Proteomes" id="UP000886829">
    <property type="component" value="Unassembled WGS sequence"/>
</dbReference>
<feature type="compositionally biased region" description="Basic and acidic residues" evidence="1">
    <location>
        <begin position="685"/>
        <end position="695"/>
    </location>
</feature>
<dbReference type="InterPro" id="IPR002559">
    <property type="entry name" value="Transposase_11"/>
</dbReference>
<evidence type="ECO:0000313" key="4">
    <source>
        <dbReference type="Proteomes" id="UP000886829"/>
    </source>
</evidence>
<feature type="compositionally biased region" description="Basic and acidic residues" evidence="1">
    <location>
        <begin position="619"/>
        <end position="634"/>
    </location>
</feature>
<dbReference type="SMART" id="SM00384">
    <property type="entry name" value="AT_hook"/>
    <property type="match status" value="4"/>
</dbReference>
<organism evidence="3 4">
    <name type="scientific">Candidatus Anaerobiospirillum pullistercoris</name>
    <dbReference type="NCBI Taxonomy" id="2838452"/>
    <lineage>
        <taxon>Bacteria</taxon>
        <taxon>Pseudomonadati</taxon>
        <taxon>Pseudomonadota</taxon>
        <taxon>Gammaproteobacteria</taxon>
        <taxon>Aeromonadales</taxon>
        <taxon>Succinivibrionaceae</taxon>
        <taxon>Anaerobiospirillum</taxon>
    </lineage>
</organism>
<feature type="region of interest" description="Disordered" evidence="1">
    <location>
        <begin position="556"/>
        <end position="741"/>
    </location>
</feature>
<feature type="compositionally biased region" description="Basic residues" evidence="1">
    <location>
        <begin position="602"/>
        <end position="611"/>
    </location>
</feature>
<evidence type="ECO:0000259" key="2">
    <source>
        <dbReference type="Pfam" id="PF01609"/>
    </source>
</evidence>
<dbReference type="Pfam" id="PF01609">
    <property type="entry name" value="DDE_Tnp_1"/>
    <property type="match status" value="1"/>
</dbReference>
<dbReference type="AlphaFoldDB" id="A0A9D1WER1"/>
<feature type="compositionally biased region" description="Basic residues" evidence="1">
    <location>
        <begin position="569"/>
        <end position="578"/>
    </location>
</feature>
<gene>
    <name evidence="3" type="ORF">H9850_09680</name>
</gene>
<evidence type="ECO:0000256" key="1">
    <source>
        <dbReference type="SAM" id="MobiDB-lite"/>
    </source>
</evidence>
<proteinExistence type="predicted"/>
<dbReference type="GO" id="GO:0003677">
    <property type="term" value="F:DNA binding"/>
    <property type="evidence" value="ECO:0007669"/>
    <property type="project" value="InterPro"/>
</dbReference>
<reference evidence="3" key="1">
    <citation type="journal article" date="2021" name="PeerJ">
        <title>Extensive microbial diversity within the chicken gut microbiome revealed by metagenomics and culture.</title>
        <authorList>
            <person name="Gilroy R."/>
            <person name="Ravi A."/>
            <person name="Getino M."/>
            <person name="Pursley I."/>
            <person name="Horton D.L."/>
            <person name="Alikhan N.F."/>
            <person name="Baker D."/>
            <person name="Gharbi K."/>
            <person name="Hall N."/>
            <person name="Watson M."/>
            <person name="Adriaenssens E.M."/>
            <person name="Foster-Nyarko E."/>
            <person name="Jarju S."/>
            <person name="Secka A."/>
            <person name="Antonio M."/>
            <person name="Oren A."/>
            <person name="Chaudhuri R.R."/>
            <person name="La Ragione R."/>
            <person name="Hildebrand F."/>
            <person name="Pallen M.J."/>
        </authorList>
    </citation>
    <scope>NUCLEOTIDE SEQUENCE</scope>
    <source>
        <strain evidence="3">USASDec5-558</strain>
    </source>
</reference>
<feature type="compositionally biased region" description="Basic and acidic residues" evidence="1">
    <location>
        <begin position="586"/>
        <end position="601"/>
    </location>
</feature>
<accession>A0A9D1WER1</accession>
<dbReference type="InterPro" id="IPR017956">
    <property type="entry name" value="AT_hook_DNA-bd_motif"/>
</dbReference>
<dbReference type="EMBL" id="DXEV01000190">
    <property type="protein sequence ID" value="HIX57723.1"/>
    <property type="molecule type" value="Genomic_DNA"/>
</dbReference>
<name>A0A9D1WER1_9GAMM</name>
<feature type="domain" description="Transposase IS4-like" evidence="2">
    <location>
        <begin position="208"/>
        <end position="473"/>
    </location>
</feature>
<comment type="caution">
    <text evidence="3">The sequence shown here is derived from an EMBL/GenBank/DDBJ whole genome shotgun (WGS) entry which is preliminary data.</text>
</comment>
<dbReference type="GO" id="GO:0006313">
    <property type="term" value="P:DNA transposition"/>
    <property type="evidence" value="ECO:0007669"/>
    <property type="project" value="InterPro"/>
</dbReference>
<protein>
    <submittedName>
        <fullName evidence="3">Transposase</fullName>
    </submittedName>
</protein>
<dbReference type="GO" id="GO:0004803">
    <property type="term" value="F:transposase activity"/>
    <property type="evidence" value="ECO:0007669"/>
    <property type="project" value="InterPro"/>
</dbReference>
<sequence length="741" mass="83521">MSTIYWNLKEIPIPEDAKRNAYDNQVSKYYKDWQGNRRRYVIGRAVTEKTMHPNSNFRFFYPALWREYYSEDANLQHEKHFGLYALHLGAGYGCGIYPLMHEDFGPESANAMMDYSMYTIDSRSSTTQLIQNSLYEQVLFSRCAWSDSWYSSFFSHKISAERIHAFKMHWLQQCADRGIRTVWLCVDGSNDDCLMQNSSLDAPGPAKSGKNVNIVSYIWAVEAETGRPVTWFVNSGGTHDVKAFPEIIKFLALSNIEVEGVILDRGFVSQDTMDLIEDLGLKFIMMLKTTTNGYCEMMLRHASEIHWQVRHVLQSHRNGLFGIVDKVKLFRSSPTEHYVGLFFDAKNGSTRSIHSIDKVLDEADRLRQILAENPNTNAVVEPKFRKYLSIERSGQKPEVSFDFDTWQRDVDSKGFSAIASSEPYSADELSKRYSMRQASETQFSLLKSQLNGNVIRVHSDAALESRFLCFFISAVLRTEIMLSCQSHQLDINDVLSKANSLCMVLMPDFQYHSVDGYSKQVLTVLNDFGILKEHFNTFLQEVNAAHCEQLFGSSLKQLPANKEPEVPKRRPGRPKGSKNKSTLAREAAEAANKEAQADAPKRRPGRPKGSKNKSTLAREAAEAAKKEAQADAPKRGPGRPKGSKNKSTLVREAAEAAKKEAQADAPKRGPSRPKGSKNKSTLVREAAEAAKKEAQAEVPKSAPDHPNGSNVESNTERDEQRLSHTTARKTGYDSRSSSRLT</sequence>
<reference evidence="3" key="2">
    <citation type="submission" date="2021-04" db="EMBL/GenBank/DDBJ databases">
        <authorList>
            <person name="Gilroy R."/>
        </authorList>
    </citation>
    <scope>NUCLEOTIDE SEQUENCE</scope>
    <source>
        <strain evidence="3">USASDec5-558</strain>
    </source>
</reference>
<evidence type="ECO:0000313" key="3">
    <source>
        <dbReference type="EMBL" id="HIX57723.1"/>
    </source>
</evidence>
<feature type="compositionally biased region" description="Basic and acidic residues" evidence="1">
    <location>
        <begin position="652"/>
        <end position="667"/>
    </location>
</feature>